<protein>
    <submittedName>
        <fullName evidence="6">AraC family transcriptional regulator</fullName>
    </submittedName>
</protein>
<evidence type="ECO:0000256" key="4">
    <source>
        <dbReference type="ARBA" id="ARBA00023163"/>
    </source>
</evidence>
<dbReference type="Gene3D" id="2.60.120.10">
    <property type="entry name" value="Jelly Rolls"/>
    <property type="match status" value="1"/>
</dbReference>
<dbReference type="Pfam" id="PF07883">
    <property type="entry name" value="Cupin_2"/>
    <property type="match status" value="1"/>
</dbReference>
<dbReference type="InterPro" id="IPR014710">
    <property type="entry name" value="RmlC-like_jellyroll"/>
</dbReference>
<dbReference type="InterPro" id="IPR011051">
    <property type="entry name" value="RmlC_Cupin_sf"/>
</dbReference>
<dbReference type="PANTHER" id="PTHR11019:SF159">
    <property type="entry name" value="TRANSCRIPTIONAL REGULATOR-RELATED"/>
    <property type="match status" value="1"/>
</dbReference>
<evidence type="ECO:0000256" key="2">
    <source>
        <dbReference type="ARBA" id="ARBA00023015"/>
    </source>
</evidence>
<dbReference type="InterPro" id="IPR009057">
    <property type="entry name" value="Homeodomain-like_sf"/>
</dbReference>
<dbReference type="EMBL" id="SDMK01000004">
    <property type="protein sequence ID" value="RXS93874.1"/>
    <property type="molecule type" value="Genomic_DNA"/>
</dbReference>
<evidence type="ECO:0000259" key="5">
    <source>
        <dbReference type="PROSITE" id="PS01124"/>
    </source>
</evidence>
<dbReference type="RefSeq" id="WP_129209722.1">
    <property type="nucleotide sequence ID" value="NZ_BMGU01000002.1"/>
</dbReference>
<gene>
    <name evidence="6" type="ORF">ESZ00_17710</name>
</gene>
<dbReference type="SUPFAM" id="SSF46689">
    <property type="entry name" value="Homeodomain-like"/>
    <property type="match status" value="1"/>
</dbReference>
<accession>A0A4V1NUY5</accession>
<keyword evidence="7" id="KW-1185">Reference proteome</keyword>
<dbReference type="AlphaFoldDB" id="A0A4V1NUY5"/>
<proteinExistence type="predicted"/>
<feature type="domain" description="HTH araC/xylS-type" evidence="5">
    <location>
        <begin position="173"/>
        <end position="270"/>
    </location>
</feature>
<keyword evidence="2" id="KW-0805">Transcription regulation</keyword>
<dbReference type="InterPro" id="IPR013096">
    <property type="entry name" value="Cupin_2"/>
</dbReference>
<keyword evidence="4" id="KW-0804">Transcription</keyword>
<evidence type="ECO:0000313" key="7">
    <source>
        <dbReference type="Proteomes" id="UP000290253"/>
    </source>
</evidence>
<dbReference type="PROSITE" id="PS01124">
    <property type="entry name" value="HTH_ARAC_FAMILY_2"/>
    <property type="match status" value="1"/>
</dbReference>
<comment type="caution">
    <text evidence="6">The sequence shown here is derived from an EMBL/GenBank/DDBJ whole genome shotgun (WGS) entry which is preliminary data.</text>
</comment>
<organism evidence="6 7">
    <name type="scientific">Silvibacterium dinghuense</name>
    <dbReference type="NCBI Taxonomy" id="1560006"/>
    <lineage>
        <taxon>Bacteria</taxon>
        <taxon>Pseudomonadati</taxon>
        <taxon>Acidobacteriota</taxon>
        <taxon>Terriglobia</taxon>
        <taxon>Terriglobales</taxon>
        <taxon>Acidobacteriaceae</taxon>
        <taxon>Silvibacterium</taxon>
    </lineage>
</organism>
<dbReference type="FunFam" id="1.10.10.60:FF:000132">
    <property type="entry name" value="AraC family transcriptional regulator"/>
    <property type="match status" value="1"/>
</dbReference>
<sequence length="274" mass="30775">MKTEAIDLRTDADLAACLRVRRPVAALAFDYAAGERIPAHQHTKAQLIYAVEGSLIVTTAEGHWALLPTRAIWVPAHTRHITRMRGPAGTKVRMRTVFFDDSVRPPASTCAVVRVSPLLRELIVALCDIQRQEPRLYRPQSRAALIAPLLIAELRLWQVLPLHLPWPREPRLRRICHALQQSPSLHGSMDHWAAGESISSRTLARLFRAELGMSFDDWRSQLLLLEAQIRLAQGQSSQRVARALGYASPAAFSAMFRRATGHSPVEHKKSLHRV</sequence>
<evidence type="ECO:0000256" key="3">
    <source>
        <dbReference type="ARBA" id="ARBA00023125"/>
    </source>
</evidence>
<name>A0A4V1NUY5_9BACT</name>
<dbReference type="GO" id="GO:0043565">
    <property type="term" value="F:sequence-specific DNA binding"/>
    <property type="evidence" value="ECO:0007669"/>
    <property type="project" value="InterPro"/>
</dbReference>
<dbReference type="PANTHER" id="PTHR11019">
    <property type="entry name" value="HTH-TYPE TRANSCRIPTIONAL REGULATOR NIMR"/>
    <property type="match status" value="1"/>
</dbReference>
<dbReference type="SUPFAM" id="SSF51182">
    <property type="entry name" value="RmlC-like cupins"/>
    <property type="match status" value="1"/>
</dbReference>
<dbReference type="CDD" id="cd06124">
    <property type="entry name" value="cupin_NimR-like_N"/>
    <property type="match status" value="1"/>
</dbReference>
<keyword evidence="1" id="KW-0678">Repressor</keyword>
<dbReference type="Pfam" id="PF12833">
    <property type="entry name" value="HTH_18"/>
    <property type="match status" value="1"/>
</dbReference>
<dbReference type="Proteomes" id="UP000290253">
    <property type="component" value="Unassembled WGS sequence"/>
</dbReference>
<evidence type="ECO:0000313" key="6">
    <source>
        <dbReference type="EMBL" id="RXS93874.1"/>
    </source>
</evidence>
<dbReference type="InterPro" id="IPR018060">
    <property type="entry name" value="HTH_AraC"/>
</dbReference>
<keyword evidence="3" id="KW-0238">DNA-binding</keyword>
<dbReference type="OrthoDB" id="2039152at2"/>
<evidence type="ECO:0000256" key="1">
    <source>
        <dbReference type="ARBA" id="ARBA00022491"/>
    </source>
</evidence>
<dbReference type="GO" id="GO:0003700">
    <property type="term" value="F:DNA-binding transcription factor activity"/>
    <property type="evidence" value="ECO:0007669"/>
    <property type="project" value="InterPro"/>
</dbReference>
<dbReference type="SMART" id="SM00342">
    <property type="entry name" value="HTH_ARAC"/>
    <property type="match status" value="1"/>
</dbReference>
<reference evidence="6 7" key="1">
    <citation type="journal article" date="2016" name="Int. J. Syst. Evol. Microbiol.">
        <title>Acidipila dinghuensis sp. nov., an acidobacterium isolated from forest soil.</title>
        <authorList>
            <person name="Jiang Y.W."/>
            <person name="Wang J."/>
            <person name="Chen M.H."/>
            <person name="Lv Y.Y."/>
            <person name="Qiu L.H."/>
        </authorList>
    </citation>
    <scope>NUCLEOTIDE SEQUENCE [LARGE SCALE GENOMIC DNA]</scope>
    <source>
        <strain evidence="6 7">DHOF10</strain>
    </source>
</reference>
<dbReference type="Gene3D" id="1.10.10.60">
    <property type="entry name" value="Homeodomain-like"/>
    <property type="match status" value="1"/>
</dbReference>